<evidence type="ECO:0000256" key="1">
    <source>
        <dbReference type="SAM" id="MobiDB-lite"/>
    </source>
</evidence>
<comment type="caution">
    <text evidence="2">The sequence shown here is derived from an EMBL/GenBank/DDBJ whole genome shotgun (WGS) entry which is preliminary data.</text>
</comment>
<keyword evidence="3" id="KW-1185">Reference proteome</keyword>
<gene>
    <name evidence="2" type="ORF">DL89DRAFT_23459</name>
</gene>
<proteinExistence type="predicted"/>
<name>A0A1Y1WNN3_9FUNG</name>
<evidence type="ECO:0000313" key="3">
    <source>
        <dbReference type="Proteomes" id="UP000193922"/>
    </source>
</evidence>
<dbReference type="EMBL" id="MCFD01000001">
    <property type="protein sequence ID" value="ORX74836.1"/>
    <property type="molecule type" value="Genomic_DNA"/>
</dbReference>
<dbReference type="AlphaFoldDB" id="A0A1Y1WNN3"/>
<dbReference type="RefSeq" id="XP_040748047.1">
    <property type="nucleotide sequence ID" value="XM_040884947.1"/>
</dbReference>
<sequence length="280" mass="31172">MRVTVRFQLTMRQANGTKPRRHNAQKSSSSNMGVVGGRKYLNRSLLGQGDTYDLEQRYLCFRQHGRRNPSQRQAAKGWGSEIGRSAGRTFSSSTTSTVTSNRNCSRSRATTQKPEKIRRHESWIESLRGRMGRSKTPRDCEADPVRSSGSLPDDTGYWGEDDEVNRVCTAEVHQNTPKLAAGTDRHQLKHRQCKSELINFSRSDVTFVSEADGADTMGFDTTSTATTMSDSSSSSCRTTAVEAMMTHLPTRTTTRTTTIRTTRVALPISHCALHLNDACM</sequence>
<evidence type="ECO:0000313" key="2">
    <source>
        <dbReference type="EMBL" id="ORX74836.1"/>
    </source>
</evidence>
<feature type="region of interest" description="Disordered" evidence="1">
    <location>
        <begin position="130"/>
        <end position="158"/>
    </location>
</feature>
<dbReference type="GeneID" id="63801595"/>
<organism evidence="2 3">
    <name type="scientific">Linderina pennispora</name>
    <dbReference type="NCBI Taxonomy" id="61395"/>
    <lineage>
        <taxon>Eukaryota</taxon>
        <taxon>Fungi</taxon>
        <taxon>Fungi incertae sedis</taxon>
        <taxon>Zoopagomycota</taxon>
        <taxon>Kickxellomycotina</taxon>
        <taxon>Kickxellomycetes</taxon>
        <taxon>Kickxellales</taxon>
        <taxon>Kickxellaceae</taxon>
        <taxon>Linderina</taxon>
    </lineage>
</organism>
<dbReference type="Proteomes" id="UP000193922">
    <property type="component" value="Unassembled WGS sequence"/>
</dbReference>
<accession>A0A1Y1WNN3</accession>
<reference evidence="2 3" key="1">
    <citation type="submission" date="2016-07" db="EMBL/GenBank/DDBJ databases">
        <title>Pervasive Adenine N6-methylation of Active Genes in Fungi.</title>
        <authorList>
            <consortium name="DOE Joint Genome Institute"/>
            <person name="Mondo S.J."/>
            <person name="Dannebaum R.O."/>
            <person name="Kuo R.C."/>
            <person name="Labutti K."/>
            <person name="Haridas S."/>
            <person name="Kuo A."/>
            <person name="Salamov A."/>
            <person name="Ahrendt S.R."/>
            <person name="Lipzen A."/>
            <person name="Sullivan W."/>
            <person name="Andreopoulos W.B."/>
            <person name="Clum A."/>
            <person name="Lindquist E."/>
            <person name="Daum C."/>
            <person name="Ramamoorthy G.K."/>
            <person name="Gryganskyi A."/>
            <person name="Culley D."/>
            <person name="Magnuson J.K."/>
            <person name="James T.Y."/>
            <person name="O'Malley M.A."/>
            <person name="Stajich J.E."/>
            <person name="Spatafora J.W."/>
            <person name="Visel A."/>
            <person name="Grigoriev I.V."/>
        </authorList>
    </citation>
    <scope>NUCLEOTIDE SEQUENCE [LARGE SCALE GENOMIC DNA]</scope>
    <source>
        <strain evidence="2 3">ATCC 12442</strain>
    </source>
</reference>
<feature type="region of interest" description="Disordered" evidence="1">
    <location>
        <begin position="70"/>
        <end position="117"/>
    </location>
</feature>
<protein>
    <submittedName>
        <fullName evidence="2">Uncharacterized protein</fullName>
    </submittedName>
</protein>
<feature type="compositionally biased region" description="Low complexity" evidence="1">
    <location>
        <begin position="84"/>
        <end position="108"/>
    </location>
</feature>
<feature type="region of interest" description="Disordered" evidence="1">
    <location>
        <begin position="15"/>
        <end position="35"/>
    </location>
</feature>